<dbReference type="Gene3D" id="1.10.390.30">
    <property type="entry name" value="Peptidase M60, enhancin-like domain 3"/>
    <property type="match status" value="1"/>
</dbReference>
<dbReference type="PANTHER" id="PTHR15730:SF5">
    <property type="entry name" value="SI:CH211-210B2.2-RELATED"/>
    <property type="match status" value="1"/>
</dbReference>
<dbReference type="InterPro" id="IPR035423">
    <property type="entry name" value="M60-like_N"/>
</dbReference>
<gene>
    <name evidence="3" type="ORF">ACFS6H_18375</name>
</gene>
<feature type="domain" description="Peptidase M60" evidence="2">
    <location>
        <begin position="102"/>
        <end position="416"/>
    </location>
</feature>
<dbReference type="InterPro" id="IPR042279">
    <property type="entry name" value="Pep_M60_3"/>
</dbReference>
<dbReference type="Pfam" id="PF17291">
    <property type="entry name" value="M60-like_N"/>
    <property type="match status" value="1"/>
</dbReference>
<sequence length="665" mass="75084">MKKYSLLQRIVLTVFTVAFFTQCIKNKYSFEDGYDRGGEVDPNITVDTSLKFIDVSKFAAASVFPGLVCNAAEKPRLVNYTQTFNLNYSFVTEGLRISKPPEPLFSTGLYVAPGELLIVDVPVGINSLSIQIGAWTDNLASVIDAPRDALLYTVAQLAPGRNYYRNLYGGPIYITAIRPISTPVNLTFTNVLKMPDFVLESGMTHADWNAQLQASCIPWLELRSKYVIFTVPREYCLNRPISDVVRLMNRWNEVIKRNYYDWEGLNDNPADARDQSPLLPWRVVMDIKPSVGYGHSGYPVVVTNDYEWFSEITNYEQRISRGISWGIMHEIGHNNQQGRYWSWGSLGEVTCNLFACRETKLQGYFNQAHPALPTDIPKALAFANASGTKDFDGTDANINTPFARLTPFLQIMFKYPNGDSLITKMYQAARRAIRQSNNDQDKRDFFYETICDATKLDWTLFFDRWGIKISNVSANKIGAKGYPYYTKELWKYNPLTGTGGDTEVNIYSRTNWSITAFSSEQTSGEGSSNGINNGPIATILDGFPGTYWHSNWSSSPAAAPPHFFTIDMKLPFNINGFYFTQRQSLTRNIRNIKIEVSMDGTNWEMLPNSTNPSSPTTFSLLSVTNQQDFPIPTKRFRYFRATVPASTDVYDGTNFAALAEVGVIY</sequence>
<dbReference type="Pfam" id="PF00754">
    <property type="entry name" value="F5_F8_type_C"/>
    <property type="match status" value="1"/>
</dbReference>
<proteinExistence type="predicted"/>
<dbReference type="SMART" id="SM01276">
    <property type="entry name" value="M60-like"/>
    <property type="match status" value="1"/>
</dbReference>
<dbReference type="EMBL" id="JBHUOZ010000003">
    <property type="protein sequence ID" value="MFD2921692.1"/>
    <property type="molecule type" value="Genomic_DNA"/>
</dbReference>
<dbReference type="Gene3D" id="3.40.390.80">
    <property type="entry name" value="Peptidase M60, enhancin-like domain 2"/>
    <property type="match status" value="1"/>
</dbReference>
<reference evidence="4" key="1">
    <citation type="journal article" date="2019" name="Int. J. Syst. Evol. Microbiol.">
        <title>The Global Catalogue of Microorganisms (GCM) 10K type strain sequencing project: providing services to taxonomists for standard genome sequencing and annotation.</title>
        <authorList>
            <consortium name="The Broad Institute Genomics Platform"/>
            <consortium name="The Broad Institute Genome Sequencing Center for Infectious Disease"/>
            <person name="Wu L."/>
            <person name="Ma J."/>
        </authorList>
    </citation>
    <scope>NUCLEOTIDE SEQUENCE [LARGE SCALE GENOMIC DNA]</scope>
    <source>
        <strain evidence="4">KCTC 23299</strain>
    </source>
</reference>
<dbReference type="RefSeq" id="WP_386102496.1">
    <property type="nucleotide sequence ID" value="NZ_JBHUOZ010000003.1"/>
</dbReference>
<feature type="domain" description="F5/8 type C" evidence="1">
    <location>
        <begin position="502"/>
        <end position="663"/>
    </location>
</feature>
<dbReference type="InterPro" id="IPR051244">
    <property type="entry name" value="TCAF"/>
</dbReference>
<evidence type="ECO:0000313" key="3">
    <source>
        <dbReference type="EMBL" id="MFD2921692.1"/>
    </source>
</evidence>
<evidence type="ECO:0000259" key="1">
    <source>
        <dbReference type="PROSITE" id="PS50022"/>
    </source>
</evidence>
<keyword evidence="4" id="KW-1185">Reference proteome</keyword>
<dbReference type="Gene3D" id="2.60.120.260">
    <property type="entry name" value="Galactose-binding domain-like"/>
    <property type="match status" value="1"/>
</dbReference>
<dbReference type="Gene3D" id="2.60.120.1250">
    <property type="entry name" value="Peptidase M60, enhancin-like domain 1"/>
    <property type="match status" value="1"/>
</dbReference>
<dbReference type="Pfam" id="PF13402">
    <property type="entry name" value="Peptidase_M60"/>
    <property type="match status" value="1"/>
</dbReference>
<organism evidence="3 4">
    <name type="scientific">Terrimonas rubra</name>
    <dbReference type="NCBI Taxonomy" id="1035890"/>
    <lineage>
        <taxon>Bacteria</taxon>
        <taxon>Pseudomonadati</taxon>
        <taxon>Bacteroidota</taxon>
        <taxon>Chitinophagia</taxon>
        <taxon>Chitinophagales</taxon>
        <taxon>Chitinophagaceae</taxon>
        <taxon>Terrimonas</taxon>
    </lineage>
</organism>
<evidence type="ECO:0000313" key="4">
    <source>
        <dbReference type="Proteomes" id="UP001597511"/>
    </source>
</evidence>
<dbReference type="PANTHER" id="PTHR15730">
    <property type="entry name" value="EXPERIMENTAL AUTOIMMUNE PROSTATITIS ANTIGEN 2-RELATED"/>
    <property type="match status" value="1"/>
</dbReference>
<dbReference type="InterPro" id="IPR031161">
    <property type="entry name" value="Peptidase_M60_dom"/>
</dbReference>
<dbReference type="PROSITE" id="PS51723">
    <property type="entry name" value="PEPTIDASE_M60"/>
    <property type="match status" value="1"/>
</dbReference>
<accession>A0ABW6ACM3</accession>
<dbReference type="SUPFAM" id="SSF49785">
    <property type="entry name" value="Galactose-binding domain-like"/>
    <property type="match status" value="1"/>
</dbReference>
<dbReference type="PROSITE" id="PS50022">
    <property type="entry name" value="FA58C_3"/>
    <property type="match status" value="1"/>
</dbReference>
<protein>
    <submittedName>
        <fullName evidence="3">M60 family metallopeptidase</fullName>
    </submittedName>
</protein>
<dbReference type="InterPro" id="IPR000421">
    <property type="entry name" value="FA58C"/>
</dbReference>
<evidence type="ECO:0000259" key="2">
    <source>
        <dbReference type="PROSITE" id="PS51723"/>
    </source>
</evidence>
<dbReference type="Proteomes" id="UP001597511">
    <property type="component" value="Unassembled WGS sequence"/>
</dbReference>
<comment type="caution">
    <text evidence="3">The sequence shown here is derived from an EMBL/GenBank/DDBJ whole genome shotgun (WGS) entry which is preliminary data.</text>
</comment>
<name>A0ABW6ACM3_9BACT</name>
<dbReference type="InterPro" id="IPR008979">
    <property type="entry name" value="Galactose-bd-like_sf"/>
</dbReference>